<comment type="caution">
    <text evidence="3">The sequence shown here is derived from an EMBL/GenBank/DDBJ whole genome shotgun (WGS) entry which is preliminary data.</text>
</comment>
<accession>A0A812J5P1</accession>
<dbReference type="EMBL" id="CAJNDS010000384">
    <property type="protein sequence ID" value="CAE7200103.1"/>
    <property type="molecule type" value="Genomic_DNA"/>
</dbReference>
<feature type="coiled-coil region" evidence="1">
    <location>
        <begin position="132"/>
        <end position="201"/>
    </location>
</feature>
<feature type="compositionally biased region" description="Polar residues" evidence="2">
    <location>
        <begin position="76"/>
        <end position="89"/>
    </location>
</feature>
<organism evidence="3 4">
    <name type="scientific">Symbiodinium natans</name>
    <dbReference type="NCBI Taxonomy" id="878477"/>
    <lineage>
        <taxon>Eukaryota</taxon>
        <taxon>Sar</taxon>
        <taxon>Alveolata</taxon>
        <taxon>Dinophyceae</taxon>
        <taxon>Suessiales</taxon>
        <taxon>Symbiodiniaceae</taxon>
        <taxon>Symbiodinium</taxon>
    </lineage>
</organism>
<feature type="region of interest" description="Disordered" evidence="2">
    <location>
        <begin position="64"/>
        <end position="89"/>
    </location>
</feature>
<name>A0A812J5P1_9DINO</name>
<evidence type="ECO:0000313" key="3">
    <source>
        <dbReference type="EMBL" id="CAE7200103.1"/>
    </source>
</evidence>
<dbReference type="Proteomes" id="UP000604046">
    <property type="component" value="Unassembled WGS sequence"/>
</dbReference>
<sequence length="209" mass="23577">MARRRPLLVLGILAAVAFLFPGRIRVPRDVARRGIPELSKSQELLHQLADDMDELAKMLPDEGEDDDEVLRREQAQQEPSPAATSESQALATGSVEVGQVVSGLDVGALQPVGDNQYIATVEQIQAIVNDKVQKYTAVIKSFERYINELEEELEKTEVELEKKDQTLQEEARLRQEAQAEVLKLADEREELERSLLMAQEACLRTWDIR</sequence>
<evidence type="ECO:0000256" key="1">
    <source>
        <dbReference type="SAM" id="Coils"/>
    </source>
</evidence>
<protein>
    <submittedName>
        <fullName evidence="3">Uncharacterized protein</fullName>
    </submittedName>
</protein>
<proteinExistence type="predicted"/>
<keyword evidence="4" id="KW-1185">Reference proteome</keyword>
<dbReference type="AlphaFoldDB" id="A0A812J5P1"/>
<evidence type="ECO:0000313" key="4">
    <source>
        <dbReference type="Proteomes" id="UP000604046"/>
    </source>
</evidence>
<evidence type="ECO:0000256" key="2">
    <source>
        <dbReference type="SAM" id="MobiDB-lite"/>
    </source>
</evidence>
<keyword evidence="1" id="KW-0175">Coiled coil</keyword>
<dbReference type="OrthoDB" id="10468591at2759"/>
<gene>
    <name evidence="3" type="ORF">SNAT2548_LOCUS5914</name>
</gene>
<reference evidence="3" key="1">
    <citation type="submission" date="2021-02" db="EMBL/GenBank/DDBJ databases">
        <authorList>
            <person name="Dougan E. K."/>
            <person name="Rhodes N."/>
            <person name="Thang M."/>
            <person name="Chan C."/>
        </authorList>
    </citation>
    <scope>NUCLEOTIDE SEQUENCE</scope>
</reference>